<dbReference type="VEuPathDB" id="FungiDB:PV08_06500"/>
<dbReference type="Pfam" id="PF01494">
    <property type="entry name" value="FAD_binding_3"/>
    <property type="match status" value="2"/>
</dbReference>
<organism evidence="7 8">
    <name type="scientific">Exophiala spinifera</name>
    <dbReference type="NCBI Taxonomy" id="91928"/>
    <lineage>
        <taxon>Eukaryota</taxon>
        <taxon>Fungi</taxon>
        <taxon>Dikarya</taxon>
        <taxon>Ascomycota</taxon>
        <taxon>Pezizomycotina</taxon>
        <taxon>Eurotiomycetes</taxon>
        <taxon>Chaetothyriomycetidae</taxon>
        <taxon>Chaetothyriales</taxon>
        <taxon>Herpotrichiellaceae</taxon>
        <taxon>Exophiala</taxon>
    </lineage>
</organism>
<dbReference type="EMBL" id="KN847495">
    <property type="protein sequence ID" value="KIW16447.1"/>
    <property type="molecule type" value="Genomic_DNA"/>
</dbReference>
<proteinExistence type="predicted"/>
<accession>A0A0D1ZUL8</accession>
<dbReference type="Proteomes" id="UP000053328">
    <property type="component" value="Unassembled WGS sequence"/>
</dbReference>
<dbReference type="OrthoDB" id="47494at2759"/>
<dbReference type="STRING" id="91928.A0A0D1ZUL8"/>
<protein>
    <recommendedName>
        <fullName evidence="6">FAD-binding domain-containing protein</fullName>
    </recommendedName>
</protein>
<evidence type="ECO:0000256" key="1">
    <source>
        <dbReference type="ARBA" id="ARBA00001974"/>
    </source>
</evidence>
<feature type="domain" description="FAD-binding" evidence="6">
    <location>
        <begin position="3"/>
        <end position="165"/>
    </location>
</feature>
<keyword evidence="5" id="KW-0503">Monooxygenase</keyword>
<dbReference type="InterPro" id="IPR002938">
    <property type="entry name" value="FAD-bd"/>
</dbReference>
<dbReference type="Gene3D" id="3.50.50.60">
    <property type="entry name" value="FAD/NAD(P)-binding domain"/>
    <property type="match status" value="1"/>
</dbReference>
<dbReference type="InterPro" id="IPR036188">
    <property type="entry name" value="FAD/NAD-bd_sf"/>
</dbReference>
<evidence type="ECO:0000256" key="2">
    <source>
        <dbReference type="ARBA" id="ARBA00022630"/>
    </source>
</evidence>
<evidence type="ECO:0000256" key="5">
    <source>
        <dbReference type="ARBA" id="ARBA00023033"/>
    </source>
</evidence>
<keyword evidence="8" id="KW-1185">Reference proteome</keyword>
<dbReference type="RefSeq" id="XP_016236663.1">
    <property type="nucleotide sequence ID" value="XM_016380836.1"/>
</dbReference>
<comment type="cofactor">
    <cofactor evidence="1">
        <name>FAD</name>
        <dbReference type="ChEBI" id="CHEBI:57692"/>
    </cofactor>
</comment>
<dbReference type="PRINTS" id="PR00420">
    <property type="entry name" value="RNGMNOXGNASE"/>
</dbReference>
<dbReference type="PANTHER" id="PTHR47178:SF5">
    <property type="entry name" value="FAD-BINDING DOMAIN-CONTAINING PROTEIN"/>
    <property type="match status" value="1"/>
</dbReference>
<keyword evidence="3" id="KW-0274">FAD</keyword>
<dbReference type="HOGENOM" id="CLU_009665_3_0_1"/>
<dbReference type="GeneID" id="27333583"/>
<evidence type="ECO:0000313" key="8">
    <source>
        <dbReference type="Proteomes" id="UP000053328"/>
    </source>
</evidence>
<keyword evidence="2" id="KW-0285">Flavoprotein</keyword>
<gene>
    <name evidence="7" type="ORF">PV08_06500</name>
</gene>
<evidence type="ECO:0000256" key="4">
    <source>
        <dbReference type="ARBA" id="ARBA00023002"/>
    </source>
</evidence>
<dbReference type="AlphaFoldDB" id="A0A0D1ZUL8"/>
<feature type="domain" description="FAD-binding" evidence="6">
    <location>
        <begin position="308"/>
        <end position="367"/>
    </location>
</feature>
<keyword evidence="4" id="KW-0560">Oxidoreductase</keyword>
<dbReference type="SUPFAM" id="SSF51905">
    <property type="entry name" value="FAD/NAD(P)-binding domain"/>
    <property type="match status" value="1"/>
</dbReference>
<dbReference type="GO" id="GO:0071949">
    <property type="term" value="F:FAD binding"/>
    <property type="evidence" value="ECO:0007669"/>
    <property type="project" value="InterPro"/>
</dbReference>
<sequence>MTAPILIVGAGLGGLSLAQSLKKDGIAFKIFERDSTASYRAQGYRIRISQHMLKKLLPQDVFATLEKACPDVVPGGRRIDAITGETHEGAGGPNLKDQHSWNADRTLMRTILMTGLEEHIEFDKKLERYELAGEGVTAYFTDGTSASGRLLIGADGVRSSVRKQLVPDQVILDTQVRAVFGKTPIRDGPLVPADVDKGITVISEPPPTAAVKLFCDGMRFDRDVDIAVKLPEDYIYWVLLFPKTRVSISDQDLLSLDGEKSVQLAQHLTCDWRRSNRAIIDHADTSACAALAFEMAAPEHLGWTPNAKVTLLGDAAHPMVPVGALGANAAFEDAVCLAAVLRGPVNEEALSTYEKDVTTRARAAIEQVLGPGRGLLGMKPIEELKPSSLWTWR</sequence>
<dbReference type="PANTHER" id="PTHR47178">
    <property type="entry name" value="MONOOXYGENASE, FAD-BINDING"/>
    <property type="match status" value="1"/>
</dbReference>
<reference evidence="7 8" key="1">
    <citation type="submission" date="2015-01" db="EMBL/GenBank/DDBJ databases">
        <title>The Genome Sequence of Exophiala spinifera CBS89968.</title>
        <authorList>
            <consortium name="The Broad Institute Genomics Platform"/>
            <person name="Cuomo C."/>
            <person name="de Hoog S."/>
            <person name="Gorbushina A."/>
            <person name="Stielow B."/>
            <person name="Teixiera M."/>
            <person name="Abouelleil A."/>
            <person name="Chapman S.B."/>
            <person name="Priest M."/>
            <person name="Young S.K."/>
            <person name="Wortman J."/>
            <person name="Nusbaum C."/>
            <person name="Birren B."/>
        </authorList>
    </citation>
    <scope>NUCLEOTIDE SEQUENCE [LARGE SCALE GENOMIC DNA]</scope>
    <source>
        <strain evidence="7 8">CBS 89968</strain>
    </source>
</reference>
<evidence type="ECO:0000256" key="3">
    <source>
        <dbReference type="ARBA" id="ARBA00022827"/>
    </source>
</evidence>
<name>A0A0D1ZUL8_9EURO</name>
<dbReference type="GO" id="GO:0004497">
    <property type="term" value="F:monooxygenase activity"/>
    <property type="evidence" value="ECO:0007669"/>
    <property type="project" value="UniProtKB-KW"/>
</dbReference>
<evidence type="ECO:0000313" key="7">
    <source>
        <dbReference type="EMBL" id="KIW16447.1"/>
    </source>
</evidence>
<evidence type="ECO:0000259" key="6">
    <source>
        <dbReference type="Pfam" id="PF01494"/>
    </source>
</evidence>